<dbReference type="GO" id="GO:0006952">
    <property type="term" value="P:defense response"/>
    <property type="evidence" value="ECO:0007669"/>
    <property type="project" value="UniProtKB-KW"/>
</dbReference>
<dbReference type="PANTHER" id="PTHR46898:SF3">
    <property type="entry name" value="FUNGAL LIPASE-LIKE DOMAIN-CONTAINING PROTEIN"/>
    <property type="match status" value="1"/>
</dbReference>
<evidence type="ECO:0000256" key="1">
    <source>
        <dbReference type="ARBA" id="ARBA00004123"/>
    </source>
</evidence>
<evidence type="ECO:0000259" key="8">
    <source>
        <dbReference type="Pfam" id="PF01764"/>
    </source>
</evidence>
<dbReference type="Gene3D" id="3.40.50.1820">
    <property type="entry name" value="alpha/beta hydrolase"/>
    <property type="match status" value="1"/>
</dbReference>
<feature type="domain" description="Fungal lipase-type" evidence="8">
    <location>
        <begin position="114"/>
        <end position="199"/>
    </location>
</feature>
<dbReference type="InterPro" id="IPR044603">
    <property type="entry name" value="SAG101-like"/>
</dbReference>
<evidence type="ECO:0000256" key="2">
    <source>
        <dbReference type="ARBA" id="ARBA00004496"/>
    </source>
</evidence>
<dbReference type="InterPro" id="IPR002921">
    <property type="entry name" value="Fungal_lipase-type"/>
</dbReference>
<keyword evidence="4" id="KW-0378">Hydrolase</keyword>
<evidence type="ECO:0000256" key="4">
    <source>
        <dbReference type="ARBA" id="ARBA00022801"/>
    </source>
</evidence>
<evidence type="ECO:0000313" key="11">
    <source>
        <dbReference type="Proteomes" id="UP001189624"/>
    </source>
</evidence>
<dbReference type="AlphaFoldDB" id="A0AA86SE98"/>
<evidence type="ECO:0000259" key="9">
    <source>
        <dbReference type="Pfam" id="PF18117"/>
    </source>
</evidence>
<keyword evidence="5" id="KW-0611">Plant defense</keyword>
<dbReference type="Gramene" id="rna-AYBTSS11_LOCUS12335">
    <property type="protein sequence ID" value="CAJ1946827.1"/>
    <property type="gene ID" value="gene-AYBTSS11_LOCUS12335"/>
</dbReference>
<gene>
    <name evidence="10" type="ORF">AYBTSS11_LOCUS12335</name>
</gene>
<evidence type="ECO:0000313" key="10">
    <source>
        <dbReference type="EMBL" id="CAJ1946827.1"/>
    </source>
</evidence>
<evidence type="ECO:0000256" key="3">
    <source>
        <dbReference type="ARBA" id="ARBA00022490"/>
    </source>
</evidence>
<dbReference type="GO" id="GO:0006629">
    <property type="term" value="P:lipid metabolic process"/>
    <property type="evidence" value="ECO:0007669"/>
    <property type="project" value="InterPro"/>
</dbReference>
<dbReference type="Proteomes" id="UP001189624">
    <property type="component" value="Chromosome 4"/>
</dbReference>
<protein>
    <recommendedName>
        <fullName evidence="12">Senescence-associated carboxylesterase 101</fullName>
    </recommendedName>
</protein>
<accession>A0AA86SE98</accession>
<dbReference type="SUPFAM" id="SSF53474">
    <property type="entry name" value="alpha/beta-Hydrolases"/>
    <property type="match status" value="1"/>
</dbReference>
<evidence type="ECO:0008006" key="12">
    <source>
        <dbReference type="Google" id="ProtNLM"/>
    </source>
</evidence>
<dbReference type="Pfam" id="PF18117">
    <property type="entry name" value="EDS1_EP"/>
    <property type="match status" value="1"/>
</dbReference>
<dbReference type="InterPro" id="IPR041266">
    <property type="entry name" value="EDS1_EP"/>
</dbReference>
<dbReference type="InterPro" id="IPR029058">
    <property type="entry name" value="AB_hydrolase_fold"/>
</dbReference>
<organism evidence="10 11">
    <name type="scientific">Sphenostylis stenocarpa</name>
    <dbReference type="NCBI Taxonomy" id="92480"/>
    <lineage>
        <taxon>Eukaryota</taxon>
        <taxon>Viridiplantae</taxon>
        <taxon>Streptophyta</taxon>
        <taxon>Embryophyta</taxon>
        <taxon>Tracheophyta</taxon>
        <taxon>Spermatophyta</taxon>
        <taxon>Magnoliopsida</taxon>
        <taxon>eudicotyledons</taxon>
        <taxon>Gunneridae</taxon>
        <taxon>Pentapetalae</taxon>
        <taxon>rosids</taxon>
        <taxon>fabids</taxon>
        <taxon>Fabales</taxon>
        <taxon>Fabaceae</taxon>
        <taxon>Papilionoideae</taxon>
        <taxon>50 kb inversion clade</taxon>
        <taxon>NPAAA clade</taxon>
        <taxon>indigoferoid/millettioid clade</taxon>
        <taxon>Phaseoleae</taxon>
        <taxon>Sphenostylis</taxon>
    </lineage>
</organism>
<comment type="subcellular location">
    <subcellularLocation>
        <location evidence="2">Cytoplasm</location>
    </subcellularLocation>
    <subcellularLocation>
        <location evidence="1">Nucleus</location>
    </subcellularLocation>
</comment>
<feature type="domain" description="EDS1 EP" evidence="9">
    <location>
        <begin position="349"/>
        <end position="551"/>
    </location>
</feature>
<evidence type="ECO:0000256" key="7">
    <source>
        <dbReference type="SAM" id="Coils"/>
    </source>
</evidence>
<reference evidence="10" key="1">
    <citation type="submission" date="2023-10" db="EMBL/GenBank/DDBJ databases">
        <authorList>
            <person name="Domelevo Entfellner J.-B."/>
        </authorList>
    </citation>
    <scope>NUCLEOTIDE SEQUENCE</scope>
</reference>
<name>A0AA86SE98_9FABA</name>
<dbReference type="GO" id="GO:0052689">
    <property type="term" value="F:carboxylic ester hydrolase activity"/>
    <property type="evidence" value="ECO:0007669"/>
    <property type="project" value="InterPro"/>
</dbReference>
<proteinExistence type="predicted"/>
<keyword evidence="7" id="KW-0175">Coiled coil</keyword>
<dbReference type="EMBL" id="OY731401">
    <property type="protein sequence ID" value="CAJ1946827.1"/>
    <property type="molecule type" value="Genomic_DNA"/>
</dbReference>
<evidence type="ECO:0000256" key="6">
    <source>
        <dbReference type="ARBA" id="ARBA00023242"/>
    </source>
</evidence>
<sequence>MTLTQSFSSGIVQAPFLTSSGLLPKTWGFISSRDEGIVPHVGNGLFWRVYKELDLTLVVFEVKHDYLQPELVSSSDPKEKNNFLHFEFLYTKKIQDFSVNKSAVSLFIDNLEKLDELRSKIASSPRLIVTGHGLGGPIASLFTLSQFDSNDDKKNPSEKKKPPLCITFGSPLVGDKKLQEAISRSSTWSACFLHVFSYKDQVLKRLHPHTSAYMPFGTYLFCSDVNSTCFEYPESALGLLMSSINDQNQGFQPVDYGKLVEDLYRKAICKDFIPQGVDLTHSNSLHASICLQLGAALGLTPDMQKLQHLNIDINALATKLEGLENKFMNQKKVKFDPSKKLNVMKIDMAKLEWYKKHSKSQGIGYYDSFKNRISTFDQDAILWQKNLRHYWSDMVEEAEMKPQTEAAAFRTRWLFAGTNCRRMVEPLDIAEYYRNGLSDYEANGRSRHYVVLEQWLQEDKKGKSDSNSTNRRNVELILTFDSCFWAKVEEALLLCQQLESFKEKEEAKRKLLEFEDYVYGSLKKYEVSPEIFLKGSSYMTWWNKYKGIAGNPGLASFMSNPNHCAQYTEGAYVFP</sequence>
<keyword evidence="11" id="KW-1185">Reference proteome</keyword>
<dbReference type="PANTHER" id="PTHR46898">
    <property type="entry name" value="SENESCENCE-ASSOCIATED CARBOXYLESTERASE 101"/>
    <property type="match status" value="1"/>
</dbReference>
<evidence type="ECO:0000256" key="5">
    <source>
        <dbReference type="ARBA" id="ARBA00022821"/>
    </source>
</evidence>
<dbReference type="GO" id="GO:0005634">
    <property type="term" value="C:nucleus"/>
    <property type="evidence" value="ECO:0007669"/>
    <property type="project" value="UniProtKB-SubCell"/>
</dbReference>
<dbReference type="Pfam" id="PF01764">
    <property type="entry name" value="Lipase_3"/>
    <property type="match status" value="1"/>
</dbReference>
<keyword evidence="6" id="KW-0539">Nucleus</keyword>
<dbReference type="GO" id="GO:0005737">
    <property type="term" value="C:cytoplasm"/>
    <property type="evidence" value="ECO:0007669"/>
    <property type="project" value="UniProtKB-SubCell"/>
</dbReference>
<feature type="coiled-coil region" evidence="7">
    <location>
        <begin position="306"/>
        <end position="333"/>
    </location>
</feature>
<keyword evidence="3" id="KW-0963">Cytoplasm</keyword>